<dbReference type="InterPro" id="IPR004199">
    <property type="entry name" value="B-gal_small/dom_5"/>
</dbReference>
<keyword evidence="7" id="KW-1185">Reference proteome</keyword>
<dbReference type="SUPFAM" id="SSF74650">
    <property type="entry name" value="Galactose mutarotase-like"/>
    <property type="match status" value="1"/>
</dbReference>
<gene>
    <name evidence="6" type="ORF">RS130_15560</name>
</gene>
<organism evidence="6 7">
    <name type="scientific">Paraglaciecola aquimarina</name>
    <dbReference type="NCBI Taxonomy" id="1235557"/>
    <lineage>
        <taxon>Bacteria</taxon>
        <taxon>Pseudomonadati</taxon>
        <taxon>Pseudomonadota</taxon>
        <taxon>Gammaproteobacteria</taxon>
        <taxon>Alteromonadales</taxon>
        <taxon>Alteromonadaceae</taxon>
        <taxon>Paraglaciecola</taxon>
    </lineage>
</organism>
<dbReference type="InterPro" id="IPR050347">
    <property type="entry name" value="Bact_Beta-galactosidase"/>
</dbReference>
<proteinExistence type="predicted"/>
<reference evidence="6 7" key="1">
    <citation type="submission" date="2023-10" db="EMBL/GenBank/DDBJ databases">
        <title>Glaciecola aquimarina strain GGW-M5 nov., isolated from a coastal seawater.</title>
        <authorList>
            <person name="Bayburt H."/>
            <person name="Kim J.M."/>
            <person name="Choi B.J."/>
            <person name="Jeon C.O."/>
        </authorList>
    </citation>
    <scope>NUCLEOTIDE SEQUENCE [LARGE SCALE GENOMIC DNA]</scope>
    <source>
        <strain evidence="6 7">KCTC 32108</strain>
    </source>
</reference>
<evidence type="ECO:0000256" key="2">
    <source>
        <dbReference type="ARBA" id="ARBA00012756"/>
    </source>
</evidence>
<dbReference type="InterPro" id="IPR014718">
    <property type="entry name" value="GH-type_carb-bd"/>
</dbReference>
<dbReference type="Proteomes" id="UP001247805">
    <property type="component" value="Unassembled WGS sequence"/>
</dbReference>
<dbReference type="Pfam" id="PF02929">
    <property type="entry name" value="Bgal_small_N"/>
    <property type="match status" value="1"/>
</dbReference>
<feature type="domain" description="Beta galactosidase small chain/" evidence="5">
    <location>
        <begin position="2"/>
        <end position="207"/>
    </location>
</feature>
<evidence type="ECO:0000313" key="7">
    <source>
        <dbReference type="Proteomes" id="UP001247805"/>
    </source>
</evidence>
<dbReference type="SMART" id="SM01038">
    <property type="entry name" value="Bgal_small_N"/>
    <property type="match status" value="1"/>
</dbReference>
<keyword evidence="4" id="KW-0326">Glycosidase</keyword>
<comment type="catalytic activity">
    <reaction evidence="1">
        <text>Hydrolysis of terminal non-reducing beta-D-galactose residues in beta-D-galactosides.</text>
        <dbReference type="EC" id="3.2.1.23"/>
    </reaction>
</comment>
<dbReference type="EC" id="3.2.1.23" evidence="2"/>
<keyword evidence="3" id="KW-0378">Hydrolase</keyword>
<evidence type="ECO:0000259" key="5">
    <source>
        <dbReference type="SMART" id="SM01038"/>
    </source>
</evidence>
<dbReference type="Gene3D" id="2.70.98.10">
    <property type="match status" value="1"/>
</dbReference>
<evidence type="ECO:0000256" key="3">
    <source>
        <dbReference type="ARBA" id="ARBA00022801"/>
    </source>
</evidence>
<evidence type="ECO:0000256" key="4">
    <source>
        <dbReference type="ARBA" id="ARBA00023295"/>
    </source>
</evidence>
<evidence type="ECO:0000256" key="1">
    <source>
        <dbReference type="ARBA" id="ARBA00001412"/>
    </source>
</evidence>
<dbReference type="PANTHER" id="PTHR46323">
    <property type="entry name" value="BETA-GALACTOSIDASE"/>
    <property type="match status" value="1"/>
</dbReference>
<accession>A0ABU3SYP6</accession>
<evidence type="ECO:0000313" key="6">
    <source>
        <dbReference type="EMBL" id="MDU0355128.1"/>
    </source>
</evidence>
<comment type="caution">
    <text evidence="6">The sequence shown here is derived from an EMBL/GenBank/DDBJ whole genome shotgun (WGS) entry which is preliminary data.</text>
</comment>
<protein>
    <recommendedName>
        <fullName evidence="2">beta-galactosidase</fullName>
        <ecNumber evidence="2">3.2.1.23</ecNumber>
    </recommendedName>
</protein>
<dbReference type="InterPro" id="IPR011013">
    <property type="entry name" value="Gal_mutarotase_sf_dom"/>
</dbReference>
<dbReference type="PANTHER" id="PTHR46323:SF2">
    <property type="entry name" value="BETA-GALACTOSIDASE"/>
    <property type="match status" value="1"/>
</dbReference>
<name>A0ABU3SYP6_9ALTE</name>
<dbReference type="RefSeq" id="WP_316026682.1">
    <property type="nucleotide sequence ID" value="NZ_JAWDIO010000002.1"/>
</dbReference>
<sequence>MKLVNFEIDNGSKPVTIKTVHSHTSKVKVTTHYTIQANGDVEVSMALDADKSLPSLLRVGMTTGIDANFADMSFYGRGPFENYSDRNQGADLGLYSGTVDSFAYQYVRPQESANRTDIDWLSLSNPQGVAFKVDGKQALSMSVWPWTAENVDSSAHTYDLIENNFNTVNIDLIQAGIGGIDSWSPKAAPIDKYKVPAGNYQYSFTLSVK</sequence>
<dbReference type="EMBL" id="JAWDIO010000002">
    <property type="protein sequence ID" value="MDU0355128.1"/>
    <property type="molecule type" value="Genomic_DNA"/>
</dbReference>